<dbReference type="EMBL" id="LWBO01000003">
    <property type="protein sequence ID" value="OQP53059.1"/>
    <property type="molecule type" value="Genomic_DNA"/>
</dbReference>
<sequence>MKIKWLAICYFIFSAKAHGQELEARAYANLPVNMNVVAAVYAYSNGHVLADASLPVEDFNMKTHNLALAYVHSFALNNKLARIQIAAPLVRMQGQLRYAGQDTSGERTGLGDMRVRLGINLIGSPALAKKDFGKYTQKTIVGISLITSVPTGLYYTDKRINIGNNRWAFKPELGASRRFGQIYADGYLGWWFYTKNSDFLITKVLEQRPLFTTQLHGSYYFKKGMMIGLDGNWFSGGKTYINEVESGAGIDHLRVGVTWALPIAGKHVIRFQFHTTAYTNAGYDYNFFALGYQYVFF</sequence>
<proteinExistence type="predicted"/>
<dbReference type="InterPro" id="IPR025737">
    <property type="entry name" value="FApF"/>
</dbReference>
<reference evidence="1 2" key="1">
    <citation type="submission" date="2016-04" db="EMBL/GenBank/DDBJ databases">
        <authorList>
            <person name="Chen L."/>
            <person name="Zhuang W."/>
            <person name="Wang G."/>
        </authorList>
    </citation>
    <scope>NUCLEOTIDE SEQUENCE [LARGE SCALE GENOMIC DNA]</scope>
    <source>
        <strain evidence="2">GR20</strain>
    </source>
</reference>
<accession>A0ABX3P275</accession>
<comment type="caution">
    <text evidence="1">The sequence shown here is derived from an EMBL/GenBank/DDBJ whole genome shotgun (WGS) entry which is preliminary data.</text>
</comment>
<evidence type="ECO:0000313" key="1">
    <source>
        <dbReference type="EMBL" id="OQP53059.1"/>
    </source>
</evidence>
<protein>
    <recommendedName>
        <fullName evidence="3">Transporter</fullName>
    </recommendedName>
</protein>
<keyword evidence="2" id="KW-1185">Reference proteome</keyword>
<organism evidence="1 2">
    <name type="scientific">Niastella koreensis</name>
    <dbReference type="NCBI Taxonomy" id="354356"/>
    <lineage>
        <taxon>Bacteria</taxon>
        <taxon>Pseudomonadati</taxon>
        <taxon>Bacteroidota</taxon>
        <taxon>Chitinophagia</taxon>
        <taxon>Chitinophagales</taxon>
        <taxon>Chitinophagaceae</taxon>
        <taxon>Niastella</taxon>
    </lineage>
</organism>
<gene>
    <name evidence="1" type="ORF">A4D02_21905</name>
</gene>
<evidence type="ECO:0008006" key="3">
    <source>
        <dbReference type="Google" id="ProtNLM"/>
    </source>
</evidence>
<dbReference type="RefSeq" id="WP_014218411.1">
    <property type="nucleotide sequence ID" value="NZ_LWBO01000003.1"/>
</dbReference>
<name>A0ABX3P275_9BACT</name>
<dbReference type="Pfam" id="PF13557">
    <property type="entry name" value="Phenol_MetA_deg"/>
    <property type="match status" value="1"/>
</dbReference>
<dbReference type="Proteomes" id="UP000192277">
    <property type="component" value="Unassembled WGS sequence"/>
</dbReference>
<evidence type="ECO:0000313" key="2">
    <source>
        <dbReference type="Proteomes" id="UP000192277"/>
    </source>
</evidence>